<dbReference type="GeneID" id="301704373"/>
<dbReference type="RefSeq" id="WP_213241777.1">
    <property type="nucleotide sequence ID" value="NZ_CP060791.1"/>
</dbReference>
<gene>
    <name evidence="2" type="ORF">H9Q19_02040</name>
</gene>
<organism evidence="2 3">
    <name type="scientific">Chlamydia crocodili</name>
    <dbReference type="NCBI Taxonomy" id="2766982"/>
    <lineage>
        <taxon>Bacteria</taxon>
        <taxon>Pseudomonadati</taxon>
        <taxon>Chlamydiota</taxon>
        <taxon>Chlamydiia</taxon>
        <taxon>Chlamydiales</taxon>
        <taxon>Chlamydiaceae</taxon>
        <taxon>Chlamydia/Chlamydophila group</taxon>
        <taxon>Chlamydia</taxon>
    </lineage>
</organism>
<proteinExistence type="predicted"/>
<protein>
    <submittedName>
        <fullName evidence="2">Type II secretion system protein</fullName>
    </submittedName>
</protein>
<dbReference type="EMBL" id="CP060791">
    <property type="protein sequence ID" value="QVE49467.1"/>
    <property type="molecule type" value="Genomic_DNA"/>
</dbReference>
<evidence type="ECO:0000256" key="1">
    <source>
        <dbReference type="SAM" id="Phobius"/>
    </source>
</evidence>
<reference evidence="2 3" key="1">
    <citation type="submission" date="2020-08" db="EMBL/GenBank/DDBJ databases">
        <title>Isolation and characterization of novel Chlamydia from Siamese crocodiles (Crocodylus siamensis).</title>
        <authorList>
            <person name="Sariya L."/>
        </authorList>
    </citation>
    <scope>NUCLEOTIDE SEQUENCE [LARGE SCALE GENOMIC DNA]</scope>
    <source>
        <strain evidence="2 3">No. 12</strain>
    </source>
</reference>
<keyword evidence="3" id="KW-1185">Reference proteome</keyword>
<evidence type="ECO:0000313" key="2">
    <source>
        <dbReference type="EMBL" id="QVE49467.1"/>
    </source>
</evidence>
<feature type="transmembrane region" description="Helical" evidence="1">
    <location>
        <begin position="12"/>
        <end position="35"/>
    </location>
</feature>
<keyword evidence="1" id="KW-0472">Membrane</keyword>
<evidence type="ECO:0000313" key="3">
    <source>
        <dbReference type="Proteomes" id="UP000680625"/>
    </source>
</evidence>
<name>A0ABX8CJW5_9CHLA</name>
<keyword evidence="1" id="KW-1133">Transmembrane helix</keyword>
<keyword evidence="1" id="KW-0812">Transmembrane</keyword>
<sequence length="145" mass="16467">MTLHKKRSKRSFLLIEVLLSLSLVCLVLMPCIRFYCGVRRSFEDDIVNLQLPAVIDNCFFAVEDSMREQMLNGNFPTSGSGELSCVVYTSRGSEIRIPYEYSIDIRKGVRIEANIVKACFADVVIEIFPNQKYTTSVQRSVCVVI</sequence>
<dbReference type="Proteomes" id="UP000680625">
    <property type="component" value="Chromosome"/>
</dbReference>
<accession>A0ABX8CJW5</accession>